<comment type="similarity">
    <text evidence="1 6">Belongs to the peptidase S10 family.</text>
</comment>
<dbReference type="Gene3D" id="3.40.50.1820">
    <property type="entry name" value="alpha/beta hydrolase"/>
    <property type="match status" value="1"/>
</dbReference>
<keyword evidence="4 6" id="KW-0378">Hydrolase</keyword>
<feature type="signal peptide" evidence="6">
    <location>
        <begin position="1"/>
        <end position="19"/>
    </location>
</feature>
<dbReference type="InterPro" id="IPR018202">
    <property type="entry name" value="Ser_caboxypep_ser_AS"/>
</dbReference>
<dbReference type="OrthoDB" id="443318at2759"/>
<evidence type="ECO:0000313" key="7">
    <source>
        <dbReference type="EMBL" id="OAQ73788.1"/>
    </source>
</evidence>
<dbReference type="InterPro" id="IPR001563">
    <property type="entry name" value="Peptidase_S10"/>
</dbReference>
<dbReference type="PANTHER" id="PTHR11802:SF404">
    <property type="entry name" value="CARBOXYPEPTIDASE"/>
    <property type="match status" value="1"/>
</dbReference>
<dbReference type="AlphaFoldDB" id="A0A179G8E0"/>
<gene>
    <name evidence="7" type="ORF">VFPPC_01414</name>
</gene>
<dbReference type="PANTHER" id="PTHR11802">
    <property type="entry name" value="SERINE PROTEASE FAMILY S10 SERINE CARBOXYPEPTIDASE"/>
    <property type="match status" value="1"/>
</dbReference>
<evidence type="ECO:0000256" key="5">
    <source>
        <dbReference type="ARBA" id="ARBA00023180"/>
    </source>
</evidence>
<protein>
    <recommendedName>
        <fullName evidence="6">Carboxypeptidase</fullName>
        <ecNumber evidence="6">3.4.16.-</ecNumber>
    </recommendedName>
</protein>
<dbReference type="STRING" id="1380566.A0A179G8E0"/>
<dbReference type="GO" id="GO:0000324">
    <property type="term" value="C:fungal-type vacuole"/>
    <property type="evidence" value="ECO:0007669"/>
    <property type="project" value="TreeGrafter"/>
</dbReference>
<dbReference type="GO" id="GO:0006508">
    <property type="term" value="P:proteolysis"/>
    <property type="evidence" value="ECO:0007669"/>
    <property type="project" value="UniProtKB-KW"/>
</dbReference>
<dbReference type="GeneID" id="28845242"/>
<evidence type="ECO:0000256" key="2">
    <source>
        <dbReference type="ARBA" id="ARBA00022645"/>
    </source>
</evidence>
<dbReference type="PROSITE" id="PS00560">
    <property type="entry name" value="CARBOXYPEPT_SER_HIS"/>
    <property type="match status" value="1"/>
</dbReference>
<accession>A0A179G8E0</accession>
<dbReference type="EMBL" id="LSBJ02000001">
    <property type="protein sequence ID" value="OAQ73788.1"/>
    <property type="molecule type" value="Genomic_DNA"/>
</dbReference>
<keyword evidence="8" id="KW-1185">Reference proteome</keyword>
<dbReference type="EC" id="3.4.16.-" evidence="6"/>
<organism evidence="7 8">
    <name type="scientific">Pochonia chlamydosporia 170</name>
    <dbReference type="NCBI Taxonomy" id="1380566"/>
    <lineage>
        <taxon>Eukaryota</taxon>
        <taxon>Fungi</taxon>
        <taxon>Dikarya</taxon>
        <taxon>Ascomycota</taxon>
        <taxon>Pezizomycotina</taxon>
        <taxon>Sordariomycetes</taxon>
        <taxon>Hypocreomycetidae</taxon>
        <taxon>Hypocreales</taxon>
        <taxon>Clavicipitaceae</taxon>
        <taxon>Pochonia</taxon>
    </lineage>
</organism>
<dbReference type="GO" id="GO:0004185">
    <property type="term" value="F:serine-type carboxypeptidase activity"/>
    <property type="evidence" value="ECO:0007669"/>
    <property type="project" value="UniProtKB-UniRule"/>
</dbReference>
<proteinExistence type="inferred from homology"/>
<name>A0A179G8E0_METCM</name>
<dbReference type="Proteomes" id="UP000078397">
    <property type="component" value="Unassembled WGS sequence"/>
</dbReference>
<keyword evidence="6" id="KW-0732">Signal</keyword>
<dbReference type="PRINTS" id="PR00724">
    <property type="entry name" value="CRBOXYPTASEC"/>
</dbReference>
<dbReference type="PROSITE" id="PS00131">
    <property type="entry name" value="CARBOXYPEPT_SER_SER"/>
    <property type="match status" value="1"/>
</dbReference>
<evidence type="ECO:0000256" key="3">
    <source>
        <dbReference type="ARBA" id="ARBA00022670"/>
    </source>
</evidence>
<comment type="caution">
    <text evidence="7">The sequence shown here is derived from an EMBL/GenBank/DDBJ whole genome shotgun (WGS) entry which is preliminary data.</text>
</comment>
<keyword evidence="2 6" id="KW-0121">Carboxypeptidase</keyword>
<feature type="chain" id="PRO_5007950217" description="Carboxypeptidase" evidence="6">
    <location>
        <begin position="20"/>
        <end position="669"/>
    </location>
</feature>
<reference evidence="7 8" key="1">
    <citation type="journal article" date="2016" name="PLoS Pathog.">
        <title>Biosynthesis of antibiotic leucinostatins in bio-control fungus Purpureocillium lilacinum and their inhibition on phytophthora revealed by genome mining.</title>
        <authorList>
            <person name="Wang G."/>
            <person name="Liu Z."/>
            <person name="Lin R."/>
            <person name="Li E."/>
            <person name="Mao Z."/>
            <person name="Ling J."/>
            <person name="Yang Y."/>
            <person name="Yin W.B."/>
            <person name="Xie B."/>
        </authorList>
    </citation>
    <scope>NUCLEOTIDE SEQUENCE [LARGE SCALE GENOMIC DNA]</scope>
    <source>
        <strain evidence="7">170</strain>
    </source>
</reference>
<sequence>MIVVRLAALLAALSSPCLAQFPVADLKTLNLTVARSPADNNVTISYKEPQGACKTAFRQQKQYTGWVHVPGTYSTNLFFWFVEGRQKTDSLTIWLNGGPGSSSMFGFFAGNGPCEVIEKGVNKYETIAREWGWDRASNMLFIDQPNQVGFSYDTPTNGTLSLLNGTVRQPPTRGSDSLPPWTSMNGTFSTMNTSTTANTTETAAVGVWHLVQGFLTTFPQYQPQPNSSVAVNLFAESYGGRYGPVFAEQWDSQNQKRITGQLDPNTTVEVRLSSLGIVNGCVDQEIQVPYYPIFANHNTYGYKALADEEASFYSAKFNATGGCKDKVQQCMAAATAQDPLGQGNQDQVNRLCAAANTACLTLQQPYYNSGRSPYDLAAPYRDPYPALRFLDYVNQGTILQTIGSPVNYTMSSTAVFEVFQDTGDLSKGGNIKRLAALLNRGVRIGFIYGDRDYICNWYGGEAVSLGVANQAGLNYAAKFPAAGYAPIIVNDSYVGGLVRQYGNLSFSRIYQAGHSVPWYQPETAFQVFARIMMGTSVSTGETINLSTFNTTGSSAASHTDKLPAMPSSTCYVRAFADTCDYDAQALVSGHNGTVINGILYSKSEDWPLATTKPPSATTGKATSTSETLTGVFTATKTPDSESDAHSQRVAMTWIMIMSFLVVHMVGNWV</sequence>
<evidence type="ECO:0000256" key="6">
    <source>
        <dbReference type="RuleBase" id="RU361156"/>
    </source>
</evidence>
<dbReference type="KEGG" id="pchm:VFPPC_01414"/>
<dbReference type="InterPro" id="IPR033124">
    <property type="entry name" value="Ser_caboxypep_his_AS"/>
</dbReference>
<dbReference type="Pfam" id="PF00450">
    <property type="entry name" value="Peptidase_S10"/>
    <property type="match status" value="1"/>
</dbReference>
<dbReference type="RefSeq" id="XP_018149871.1">
    <property type="nucleotide sequence ID" value="XM_018281248.1"/>
</dbReference>
<keyword evidence="3 6" id="KW-0645">Protease</keyword>
<evidence type="ECO:0000256" key="1">
    <source>
        <dbReference type="ARBA" id="ARBA00009431"/>
    </source>
</evidence>
<keyword evidence="5" id="KW-0325">Glycoprotein</keyword>
<evidence type="ECO:0000256" key="4">
    <source>
        <dbReference type="ARBA" id="ARBA00022801"/>
    </source>
</evidence>
<dbReference type="SUPFAM" id="SSF53474">
    <property type="entry name" value="alpha/beta-Hydrolases"/>
    <property type="match status" value="1"/>
</dbReference>
<evidence type="ECO:0000313" key="8">
    <source>
        <dbReference type="Proteomes" id="UP000078397"/>
    </source>
</evidence>
<dbReference type="InterPro" id="IPR029058">
    <property type="entry name" value="AB_hydrolase_fold"/>
</dbReference>